<comment type="subcellular location">
    <subcellularLocation>
        <location evidence="1">Cell membrane</location>
        <topology evidence="1">Multi-pass membrane protein</topology>
    </subcellularLocation>
</comment>
<dbReference type="InterPro" id="IPR039421">
    <property type="entry name" value="Type_1_exporter"/>
</dbReference>
<feature type="domain" description="ABC transmembrane type-1" evidence="10">
    <location>
        <begin position="18"/>
        <end position="290"/>
    </location>
</feature>
<dbReference type="SMART" id="SM00382">
    <property type="entry name" value="AAA"/>
    <property type="match status" value="1"/>
</dbReference>
<evidence type="ECO:0000256" key="7">
    <source>
        <dbReference type="ARBA" id="ARBA00023136"/>
    </source>
</evidence>
<protein>
    <submittedName>
        <fullName evidence="11">ABC transporter ATP-binding protein</fullName>
    </submittedName>
</protein>
<evidence type="ECO:0000256" key="4">
    <source>
        <dbReference type="ARBA" id="ARBA00022741"/>
    </source>
</evidence>
<dbReference type="PANTHER" id="PTHR43394:SF1">
    <property type="entry name" value="ATP-BINDING CASSETTE SUB-FAMILY B MEMBER 10, MITOCHONDRIAL"/>
    <property type="match status" value="1"/>
</dbReference>
<feature type="transmembrane region" description="Helical" evidence="8">
    <location>
        <begin position="247"/>
        <end position="269"/>
    </location>
</feature>
<evidence type="ECO:0000256" key="1">
    <source>
        <dbReference type="ARBA" id="ARBA00004651"/>
    </source>
</evidence>
<dbReference type="InterPro" id="IPR027417">
    <property type="entry name" value="P-loop_NTPase"/>
</dbReference>
<evidence type="ECO:0000256" key="6">
    <source>
        <dbReference type="ARBA" id="ARBA00022989"/>
    </source>
</evidence>
<evidence type="ECO:0000313" key="11">
    <source>
        <dbReference type="EMBL" id="MEC5387807.1"/>
    </source>
</evidence>
<dbReference type="PROSITE" id="PS50929">
    <property type="entry name" value="ABC_TM1F"/>
    <property type="match status" value="1"/>
</dbReference>
<name>A0ABU6K851_9RHOO</name>
<dbReference type="Pfam" id="PF00664">
    <property type="entry name" value="ABC_membrane"/>
    <property type="match status" value="1"/>
</dbReference>
<dbReference type="InterPro" id="IPR036640">
    <property type="entry name" value="ABC1_TM_sf"/>
</dbReference>
<dbReference type="PANTHER" id="PTHR43394">
    <property type="entry name" value="ATP-DEPENDENT PERMEASE MDL1, MITOCHONDRIAL"/>
    <property type="match status" value="1"/>
</dbReference>
<dbReference type="InterPro" id="IPR011527">
    <property type="entry name" value="ABC1_TM_dom"/>
</dbReference>
<dbReference type="Gene3D" id="1.20.1560.10">
    <property type="entry name" value="ABC transporter type 1, transmembrane domain"/>
    <property type="match status" value="1"/>
</dbReference>
<evidence type="ECO:0000256" key="3">
    <source>
        <dbReference type="ARBA" id="ARBA00022692"/>
    </source>
</evidence>
<evidence type="ECO:0000259" key="9">
    <source>
        <dbReference type="PROSITE" id="PS50893"/>
    </source>
</evidence>
<sequence>MWGFLGPVLRPNIGGLTVIFLAQSFAALTQVMMPYALSNVVREIVASVKVAYLSWPMLFMHLLFFLFFAVADVLCTRYISSKQAVVGPKIRGFALLCLFNHLQFHSHKFISRSQAGVLTGRMLESSTAVTDGMWLLMTEMWPACVVVVASSIMLMFIEPWLGMFVLVWAFLFAVIAMYLAKQRHPMSKKTGAARARIAGALGDVVTNLLNIKLFAQERAEAARFKRVLEAEQREAVMYSMEAEKSRLILYFFGMVFKVTSLFIAVWLVAAEGLSASDLVLSVFLANVVITYAHASSKRMLELFDFVERLNGGIAAILMPHEIKEKPGALTDIAIKGEIEFKDVRFAYDSNREILKGLSVSIPAGQKVGLVGLSGVGKSSFVNLLLRLYESTGGEVLIDGVDIKNLSFTALYEQIALIPQDPILFHRSIRDNIGYGSPDATEEEVFEAARKGMSHDFIMSLPEKYETFVGERGIRLSGGQRQRIAISRALLKDAPIVILDEATSSLDSITESEIQDALAETMIGKTVIVVAHRLSTIRELDRILVFSDGNIIEDGNHRELLKLNGHYHDLWNRQVGGLMPD</sequence>
<proteinExistence type="predicted"/>
<keyword evidence="6 8" id="KW-1133">Transmembrane helix</keyword>
<dbReference type="SUPFAM" id="SSF52540">
    <property type="entry name" value="P-loop containing nucleoside triphosphate hydrolases"/>
    <property type="match status" value="1"/>
</dbReference>
<dbReference type="InterPro" id="IPR003439">
    <property type="entry name" value="ABC_transporter-like_ATP-bd"/>
</dbReference>
<dbReference type="PROSITE" id="PS00211">
    <property type="entry name" value="ABC_TRANSPORTER_1"/>
    <property type="match status" value="1"/>
</dbReference>
<dbReference type="InterPro" id="IPR003593">
    <property type="entry name" value="AAA+_ATPase"/>
</dbReference>
<evidence type="ECO:0000256" key="8">
    <source>
        <dbReference type="SAM" id="Phobius"/>
    </source>
</evidence>
<dbReference type="Pfam" id="PF00005">
    <property type="entry name" value="ABC_tran"/>
    <property type="match status" value="1"/>
</dbReference>
<dbReference type="EMBL" id="JAYXHS010000004">
    <property type="protein sequence ID" value="MEC5387807.1"/>
    <property type="molecule type" value="Genomic_DNA"/>
</dbReference>
<feature type="transmembrane region" description="Helical" evidence="8">
    <location>
        <begin position="132"/>
        <end position="154"/>
    </location>
</feature>
<dbReference type="InterPro" id="IPR017871">
    <property type="entry name" value="ABC_transporter-like_CS"/>
</dbReference>
<reference evidence="11 12" key="1">
    <citation type="submission" date="2024-01" db="EMBL/GenBank/DDBJ databases">
        <title>Uliginosibacterium soil sp. nov.</title>
        <authorList>
            <person name="Lv Y."/>
        </authorList>
    </citation>
    <scope>NUCLEOTIDE SEQUENCE [LARGE SCALE GENOMIC DNA]</scope>
    <source>
        <strain evidence="11 12">H3</strain>
    </source>
</reference>
<keyword evidence="5 11" id="KW-0067">ATP-binding</keyword>
<dbReference type="Proteomes" id="UP001331561">
    <property type="component" value="Unassembled WGS sequence"/>
</dbReference>
<evidence type="ECO:0000313" key="12">
    <source>
        <dbReference type="Proteomes" id="UP001331561"/>
    </source>
</evidence>
<keyword evidence="12" id="KW-1185">Reference proteome</keyword>
<keyword evidence="4" id="KW-0547">Nucleotide-binding</keyword>
<dbReference type="PROSITE" id="PS50893">
    <property type="entry name" value="ABC_TRANSPORTER_2"/>
    <property type="match status" value="1"/>
</dbReference>
<dbReference type="Gene3D" id="3.40.50.300">
    <property type="entry name" value="P-loop containing nucleotide triphosphate hydrolases"/>
    <property type="match status" value="1"/>
</dbReference>
<evidence type="ECO:0000259" key="10">
    <source>
        <dbReference type="PROSITE" id="PS50929"/>
    </source>
</evidence>
<organism evidence="11 12">
    <name type="scientific">Uliginosibacterium silvisoli</name>
    <dbReference type="NCBI Taxonomy" id="3114758"/>
    <lineage>
        <taxon>Bacteria</taxon>
        <taxon>Pseudomonadati</taxon>
        <taxon>Pseudomonadota</taxon>
        <taxon>Betaproteobacteria</taxon>
        <taxon>Rhodocyclales</taxon>
        <taxon>Zoogloeaceae</taxon>
        <taxon>Uliginosibacterium</taxon>
    </lineage>
</organism>
<comment type="caution">
    <text evidence="11">The sequence shown here is derived from an EMBL/GenBank/DDBJ whole genome shotgun (WGS) entry which is preliminary data.</text>
</comment>
<feature type="transmembrane region" description="Helical" evidence="8">
    <location>
        <begin position="12"/>
        <end position="33"/>
    </location>
</feature>
<keyword evidence="7 8" id="KW-0472">Membrane</keyword>
<gene>
    <name evidence="11" type="ORF">VVD49_18895</name>
</gene>
<evidence type="ECO:0000256" key="5">
    <source>
        <dbReference type="ARBA" id="ARBA00022840"/>
    </source>
</evidence>
<accession>A0ABU6K851</accession>
<evidence type="ECO:0000256" key="2">
    <source>
        <dbReference type="ARBA" id="ARBA00022475"/>
    </source>
</evidence>
<dbReference type="SUPFAM" id="SSF90123">
    <property type="entry name" value="ABC transporter transmembrane region"/>
    <property type="match status" value="1"/>
</dbReference>
<keyword evidence="2" id="KW-1003">Cell membrane</keyword>
<dbReference type="GO" id="GO:0005524">
    <property type="term" value="F:ATP binding"/>
    <property type="evidence" value="ECO:0007669"/>
    <property type="project" value="UniProtKB-KW"/>
</dbReference>
<keyword evidence="3 8" id="KW-0812">Transmembrane</keyword>
<dbReference type="RefSeq" id="WP_327600781.1">
    <property type="nucleotide sequence ID" value="NZ_JAYXHS010000004.1"/>
</dbReference>
<feature type="domain" description="ABC transporter" evidence="9">
    <location>
        <begin position="338"/>
        <end position="572"/>
    </location>
</feature>
<feature type="transmembrane region" description="Helical" evidence="8">
    <location>
        <begin position="160"/>
        <end position="180"/>
    </location>
</feature>
<feature type="transmembrane region" description="Helical" evidence="8">
    <location>
        <begin position="53"/>
        <end position="74"/>
    </location>
</feature>